<reference evidence="1 2" key="1">
    <citation type="submission" date="2024-09" db="EMBL/GenBank/DDBJ databases">
        <title>Paenibacillus zeirhizospherea sp. nov., isolated from surface of the maize (Zea mays) roots in a horticulture field, Hungary.</title>
        <authorList>
            <person name="Marton D."/>
            <person name="Farkas M."/>
            <person name="Bedics A."/>
            <person name="Toth E."/>
            <person name="Tancsics A."/>
            <person name="Boka K."/>
            <person name="Marati G."/>
            <person name="Kriszt B."/>
            <person name="Cserhati M."/>
        </authorList>
    </citation>
    <scope>NUCLEOTIDE SEQUENCE [LARGE SCALE GENOMIC DNA]</scope>
    <source>
        <strain evidence="1 2">JCM 18446</strain>
    </source>
</reference>
<protein>
    <submittedName>
        <fullName evidence="1">Uncharacterized protein</fullName>
    </submittedName>
</protein>
<keyword evidence="2" id="KW-1185">Reference proteome</keyword>
<dbReference type="Proteomes" id="UP001580430">
    <property type="component" value="Unassembled WGS sequence"/>
</dbReference>
<proteinExistence type="predicted"/>
<evidence type="ECO:0000313" key="2">
    <source>
        <dbReference type="Proteomes" id="UP001580430"/>
    </source>
</evidence>
<comment type="caution">
    <text evidence="1">The sequence shown here is derived from an EMBL/GenBank/DDBJ whole genome shotgun (WGS) entry which is preliminary data.</text>
</comment>
<name>A0ABV5C8Z4_9BACL</name>
<dbReference type="RefSeq" id="WP_375522985.1">
    <property type="nucleotide sequence ID" value="NZ_JBHIRY010000055.1"/>
</dbReference>
<organism evidence="1 2">
    <name type="scientific">Paenibacillus medicaginis</name>
    <dbReference type="NCBI Taxonomy" id="1470560"/>
    <lineage>
        <taxon>Bacteria</taxon>
        <taxon>Bacillati</taxon>
        <taxon>Bacillota</taxon>
        <taxon>Bacilli</taxon>
        <taxon>Bacillales</taxon>
        <taxon>Paenibacillaceae</taxon>
        <taxon>Paenibacillus</taxon>
    </lineage>
</organism>
<sequence>MGQYLQLGICHRITVEREQLKQSGLTENDVVMRLGEKMDMTLFTGHGTEEAVRFTIRESVVLEQLHDFLQDQYSMYPVKKDPDSFNPILMKLSTLHSMREIVELAEGKTLQYFQNNDVYEYMEAGHWNRIRLRLSLFVFFFEGKISMEEYTYFLRYLEHLVRAHSQHTIAGAFRAVIQ</sequence>
<gene>
    <name evidence="1" type="ORF">ACE5LO_26875</name>
</gene>
<dbReference type="EMBL" id="JBHIRY010000055">
    <property type="protein sequence ID" value="MFB5763987.1"/>
    <property type="molecule type" value="Genomic_DNA"/>
</dbReference>
<evidence type="ECO:0000313" key="1">
    <source>
        <dbReference type="EMBL" id="MFB5763987.1"/>
    </source>
</evidence>
<accession>A0ABV5C8Z4</accession>